<keyword evidence="1 2" id="KW-0732">Signal</keyword>
<feature type="domain" description="Cytochrome c-552/4" evidence="3">
    <location>
        <begin position="42"/>
        <end position="81"/>
    </location>
</feature>
<feature type="domain" description="Cytochrome c-552/4" evidence="3">
    <location>
        <begin position="107"/>
        <end position="181"/>
    </location>
</feature>
<dbReference type="STRING" id="290397.Adeh_1764"/>
<evidence type="ECO:0000313" key="4">
    <source>
        <dbReference type="EMBL" id="ABC81537.1"/>
    </source>
</evidence>
<evidence type="ECO:0000256" key="2">
    <source>
        <dbReference type="SAM" id="SignalP"/>
    </source>
</evidence>
<reference evidence="4" key="1">
    <citation type="submission" date="2006-01" db="EMBL/GenBank/DDBJ databases">
        <title>Complete sequence of Anaeromyxobacter dehalogenans 2CP-C.</title>
        <authorList>
            <consortium name="US DOE Joint Genome Institute"/>
            <person name="Copeland A."/>
            <person name="Lucas S."/>
            <person name="Lapidus A."/>
            <person name="Barry K."/>
            <person name="Detter J.C."/>
            <person name="Glavina T."/>
            <person name="Hammon N."/>
            <person name="Israni S."/>
            <person name="Pitluck S."/>
            <person name="Brettin T."/>
            <person name="Bruce D."/>
            <person name="Han C."/>
            <person name="Tapia R."/>
            <person name="Gilna P."/>
            <person name="Kiss H."/>
            <person name="Schmutz J."/>
            <person name="Larimer F."/>
            <person name="Land M."/>
            <person name="Kyrpides N."/>
            <person name="Anderson I."/>
            <person name="Sanford R.A."/>
            <person name="Ritalahti K.M."/>
            <person name="Thomas H.S."/>
            <person name="Kirby J.R."/>
            <person name="Zhulin I.B."/>
            <person name="Loeffler F.E."/>
            <person name="Richardson P."/>
        </authorList>
    </citation>
    <scope>NUCLEOTIDE SEQUENCE</scope>
    <source>
        <strain evidence="4">2CP-C</strain>
    </source>
</reference>
<dbReference type="Gene3D" id="1.20.850.10">
    <property type="entry name" value="Hydroxylamine Oxidoreductase, Chain A, domain 2"/>
    <property type="match status" value="1"/>
</dbReference>
<proteinExistence type="predicted"/>
<dbReference type="Pfam" id="PF13447">
    <property type="entry name" value="Multi-haem_cyto"/>
    <property type="match status" value="1"/>
</dbReference>
<dbReference type="eggNOG" id="COG3303">
    <property type="taxonomic scope" value="Bacteria"/>
</dbReference>
<dbReference type="InterPro" id="IPR036280">
    <property type="entry name" value="Multihaem_cyt_sf"/>
</dbReference>
<dbReference type="PANTHER" id="PTHR35038">
    <property type="entry name" value="DISSIMILATORY SULFITE REDUCTASE SIRA"/>
    <property type="match status" value="1"/>
</dbReference>
<evidence type="ECO:0000256" key="1">
    <source>
        <dbReference type="ARBA" id="ARBA00022729"/>
    </source>
</evidence>
<dbReference type="Pfam" id="PF13435">
    <property type="entry name" value="Cytochrome_C554"/>
    <property type="match status" value="2"/>
</dbReference>
<dbReference type="HOGENOM" id="CLU_017567_0_0_7"/>
<gene>
    <name evidence="4" type="ordered locus">Adeh_1764</name>
</gene>
<dbReference type="AlphaFoldDB" id="Q2IIQ8"/>
<sequence length="535" mass="57311">MHPRRLVLLAALCLAPAAFAVARASAKPASKPGAARPAAAAALSARSQACLDCHADANAGIVEQWHESAHAKKGVGCLECHRASKGEADAFEHNGELVATIVTPRDCARCHATESAEFGKSHHAKAGNILASLDNQIAETIEGAREPFAPFAASAAGRAGAPAGPVNGLASAQAGCQQCHGNKTALKARTGAPITVDDLKPGPDGKPTRPEVLARVLRDAEGKPVFVEGTWPNTGIGRLNLDGSLGSCAACHSRHDFSARRARQPEACGTCHLGPDHPQKEIYESSKHGVAYRDARERMNLDGESWVLGKDYAAAPTCATCHMSANVNGGKVTHDPGERISWTNRPPVSLPMDTDAEHRVVTASDPARRKAAVVDTAAQKRDRMKTACNVCHATSTVDAAYRQYDDLVALYNEKFAKPGQALMDALYAQGILTRTPFDEKIEWEWFELHHHEGRRARHGAAMMSPDYAHWHGMYEVAKRFYEGVVPEAREAIAHAEAAGRKTQARAATAVLDGILARPEHAWYLQEKASRVQAAP</sequence>
<dbReference type="InterPro" id="IPR023155">
    <property type="entry name" value="Cyt_c-552/4"/>
</dbReference>
<accession>Q2IIQ8</accession>
<feature type="chain" id="PRO_5004209934" description="Cytochrome c-552/4 domain-containing protein" evidence="2">
    <location>
        <begin position="21"/>
        <end position="535"/>
    </location>
</feature>
<dbReference type="InterPro" id="IPR051829">
    <property type="entry name" value="Multiheme_Cytochr_ET"/>
</dbReference>
<name>Q2IIQ8_ANADE</name>
<dbReference type="GO" id="GO:0016491">
    <property type="term" value="F:oxidoreductase activity"/>
    <property type="evidence" value="ECO:0007669"/>
    <property type="project" value="TreeGrafter"/>
</dbReference>
<dbReference type="SUPFAM" id="SSF48695">
    <property type="entry name" value="Multiheme cytochromes"/>
    <property type="match status" value="1"/>
</dbReference>
<dbReference type="Gene3D" id="1.10.780.10">
    <property type="entry name" value="Hydroxylamine Oxidoreductase, Chain A, domain 1"/>
    <property type="match status" value="1"/>
</dbReference>
<dbReference type="EMBL" id="CP000251">
    <property type="protein sequence ID" value="ABC81537.1"/>
    <property type="molecule type" value="Genomic_DNA"/>
</dbReference>
<dbReference type="Proteomes" id="UP000001935">
    <property type="component" value="Chromosome"/>
</dbReference>
<dbReference type="OrthoDB" id="9814800at2"/>
<dbReference type="RefSeq" id="WP_011420820.1">
    <property type="nucleotide sequence ID" value="NC_007760.1"/>
</dbReference>
<dbReference type="KEGG" id="ade:Adeh_1764"/>
<organism evidence="4 5">
    <name type="scientific">Anaeromyxobacter dehalogenans (strain 2CP-C)</name>
    <dbReference type="NCBI Taxonomy" id="290397"/>
    <lineage>
        <taxon>Bacteria</taxon>
        <taxon>Pseudomonadati</taxon>
        <taxon>Myxococcota</taxon>
        <taxon>Myxococcia</taxon>
        <taxon>Myxococcales</taxon>
        <taxon>Cystobacterineae</taxon>
        <taxon>Anaeromyxobacteraceae</taxon>
        <taxon>Anaeromyxobacter</taxon>
    </lineage>
</organism>
<evidence type="ECO:0000259" key="3">
    <source>
        <dbReference type="Pfam" id="PF13435"/>
    </source>
</evidence>
<evidence type="ECO:0000313" key="5">
    <source>
        <dbReference type="Proteomes" id="UP000001935"/>
    </source>
</evidence>
<dbReference type="PANTHER" id="PTHR35038:SF6">
    <property type="entry name" value="SURFACE LOCALIZED DECAHEME CYTOCHROME C LIPOPROTEIN"/>
    <property type="match status" value="1"/>
</dbReference>
<protein>
    <recommendedName>
        <fullName evidence="3">Cytochrome c-552/4 domain-containing protein</fullName>
    </recommendedName>
</protein>
<feature type="signal peptide" evidence="2">
    <location>
        <begin position="1"/>
        <end position="20"/>
    </location>
</feature>